<evidence type="ECO:0008006" key="8">
    <source>
        <dbReference type="Google" id="ProtNLM"/>
    </source>
</evidence>
<dbReference type="InterPro" id="IPR044843">
    <property type="entry name" value="Trans_IPPS_bact-type"/>
</dbReference>
<dbReference type="PROSITE" id="PS01044">
    <property type="entry name" value="SQUALEN_PHYTOEN_SYN_1"/>
    <property type="match status" value="1"/>
</dbReference>
<dbReference type="SUPFAM" id="SSF48576">
    <property type="entry name" value="Terpenoid synthases"/>
    <property type="match status" value="1"/>
</dbReference>
<comment type="cofactor">
    <cofactor evidence="5">
        <name>ATP</name>
        <dbReference type="ChEBI" id="CHEBI:30616"/>
    </cofactor>
</comment>
<dbReference type="Pfam" id="PF00494">
    <property type="entry name" value="SQS_PSY"/>
    <property type="match status" value="1"/>
</dbReference>
<evidence type="ECO:0000256" key="1">
    <source>
        <dbReference type="ARBA" id="ARBA00004684"/>
    </source>
</evidence>
<dbReference type="PANTHER" id="PTHR31480">
    <property type="entry name" value="BIFUNCTIONAL LYCOPENE CYCLASE/PHYTOENE SYNTHASE"/>
    <property type="match status" value="1"/>
</dbReference>
<proteinExistence type="inferred from homology"/>
<evidence type="ECO:0000256" key="2">
    <source>
        <dbReference type="ARBA" id="ARBA00006251"/>
    </source>
</evidence>
<name>A0A916ZIY4_9HYPH</name>
<dbReference type="InterPro" id="IPR033904">
    <property type="entry name" value="Trans_IPPS_HH"/>
</dbReference>
<evidence type="ECO:0000313" key="6">
    <source>
        <dbReference type="EMBL" id="GGD99889.1"/>
    </source>
</evidence>
<dbReference type="GO" id="GO:0016117">
    <property type="term" value="P:carotenoid biosynthetic process"/>
    <property type="evidence" value="ECO:0007669"/>
    <property type="project" value="UniProtKB-KW"/>
</dbReference>
<dbReference type="SFLD" id="SFLDG01212">
    <property type="entry name" value="Phytoene_synthase_like"/>
    <property type="match status" value="1"/>
</dbReference>
<dbReference type="FunFam" id="1.10.600.10:FF:000020">
    <property type="entry name" value="Phytoene synthase"/>
    <property type="match status" value="1"/>
</dbReference>
<evidence type="ECO:0000256" key="5">
    <source>
        <dbReference type="ARBA" id="ARBA00053028"/>
    </source>
</evidence>
<reference evidence="6" key="2">
    <citation type="submission" date="2020-09" db="EMBL/GenBank/DDBJ databases">
        <authorList>
            <person name="Sun Q."/>
            <person name="Zhou Y."/>
        </authorList>
    </citation>
    <scope>NUCLEOTIDE SEQUENCE</scope>
    <source>
        <strain evidence="6">CGMCC 1.15367</strain>
    </source>
</reference>
<dbReference type="AlphaFoldDB" id="A0A916ZIY4"/>
<protein>
    <recommendedName>
        <fullName evidence="8">Phytoene synthase</fullName>
    </recommendedName>
</protein>
<evidence type="ECO:0000256" key="4">
    <source>
        <dbReference type="ARBA" id="ARBA00022746"/>
    </source>
</evidence>
<dbReference type="Proteomes" id="UP000644699">
    <property type="component" value="Unassembled WGS sequence"/>
</dbReference>
<keyword evidence="7" id="KW-1185">Reference proteome</keyword>
<gene>
    <name evidence="6" type="ORF">GCM10011390_18350</name>
</gene>
<dbReference type="GO" id="GO:0051996">
    <property type="term" value="F:squalene synthase [NAD(P)H] activity"/>
    <property type="evidence" value="ECO:0007669"/>
    <property type="project" value="InterPro"/>
</dbReference>
<dbReference type="PROSITE" id="PS01045">
    <property type="entry name" value="SQUALEN_PHYTOEN_SYN_2"/>
    <property type="match status" value="1"/>
</dbReference>
<comment type="pathway">
    <text evidence="1">Carotenoid biosynthesis; phytoene biosynthesis.</text>
</comment>
<dbReference type="SFLD" id="SFLDG01018">
    <property type="entry name" value="Squalene/Phytoene_Synthase_Lik"/>
    <property type="match status" value="1"/>
</dbReference>
<sequence>MSAPDAGAAADRAEVLRLAAGTIARGSQSFAAAARLFEPETRADAILLYAWCRHCDDVVDGQSLGHGGAAPPAAEALARLAELEEQTRAAFAGATPADPAFRALALVARRRRLPLALALHHLDGFRMDVEERRYATLEDLLEYCHRVAGVVGTMMARIMGASDPLVLTRAADLGLAFQLTNIARDIVPDATVGRVYLPEDWLRQAGLSREDLTDPEARERLARLARRLVETAEPFYASARIGIDALPRRSAWAIATALGVYRQIGLDVVARGPGAWDGRVATSGLAKLGHVAKGAGVALSRRAGAPPPRPAALWAHRWI</sequence>
<organism evidence="6 7">
    <name type="scientific">Aureimonas endophytica</name>
    <dbReference type="NCBI Taxonomy" id="2027858"/>
    <lineage>
        <taxon>Bacteria</taxon>
        <taxon>Pseudomonadati</taxon>
        <taxon>Pseudomonadota</taxon>
        <taxon>Alphaproteobacteria</taxon>
        <taxon>Hyphomicrobiales</taxon>
        <taxon>Aurantimonadaceae</taxon>
        <taxon>Aureimonas</taxon>
    </lineage>
</organism>
<dbReference type="GO" id="GO:0004311">
    <property type="term" value="F:geranylgeranyl diphosphate synthase activity"/>
    <property type="evidence" value="ECO:0007669"/>
    <property type="project" value="InterPro"/>
</dbReference>
<dbReference type="InterPro" id="IPR019845">
    <property type="entry name" value="Squalene/phytoene_synthase_CS"/>
</dbReference>
<keyword evidence="4" id="KW-0125">Carotenoid biosynthesis</keyword>
<dbReference type="InterPro" id="IPR002060">
    <property type="entry name" value="Squ/phyt_synthse"/>
</dbReference>
<dbReference type="SFLD" id="SFLDS00005">
    <property type="entry name" value="Isoprenoid_Synthase_Type_I"/>
    <property type="match status" value="1"/>
</dbReference>
<keyword evidence="3" id="KW-0808">Transferase</keyword>
<dbReference type="Gene3D" id="1.10.600.10">
    <property type="entry name" value="Farnesyl Diphosphate Synthase"/>
    <property type="match status" value="1"/>
</dbReference>
<evidence type="ECO:0000256" key="3">
    <source>
        <dbReference type="ARBA" id="ARBA00022679"/>
    </source>
</evidence>
<comment type="caution">
    <text evidence="6">The sequence shown here is derived from an EMBL/GenBank/DDBJ whole genome shotgun (WGS) entry which is preliminary data.</text>
</comment>
<reference evidence="6" key="1">
    <citation type="journal article" date="2014" name="Int. J. Syst. Evol. Microbiol.">
        <title>Complete genome sequence of Corynebacterium casei LMG S-19264T (=DSM 44701T), isolated from a smear-ripened cheese.</title>
        <authorList>
            <consortium name="US DOE Joint Genome Institute (JGI-PGF)"/>
            <person name="Walter F."/>
            <person name="Albersmeier A."/>
            <person name="Kalinowski J."/>
            <person name="Ruckert C."/>
        </authorList>
    </citation>
    <scope>NUCLEOTIDE SEQUENCE</scope>
    <source>
        <strain evidence="6">CGMCC 1.15367</strain>
    </source>
</reference>
<dbReference type="CDD" id="cd00683">
    <property type="entry name" value="Trans_IPPS_HH"/>
    <property type="match status" value="1"/>
</dbReference>
<evidence type="ECO:0000313" key="7">
    <source>
        <dbReference type="Proteomes" id="UP000644699"/>
    </source>
</evidence>
<accession>A0A916ZIY4</accession>
<dbReference type="RefSeq" id="WP_188907911.1">
    <property type="nucleotide sequence ID" value="NZ_BMIQ01000002.1"/>
</dbReference>
<dbReference type="EMBL" id="BMIQ01000002">
    <property type="protein sequence ID" value="GGD99889.1"/>
    <property type="molecule type" value="Genomic_DNA"/>
</dbReference>
<dbReference type="InterPro" id="IPR008949">
    <property type="entry name" value="Isoprenoid_synthase_dom_sf"/>
</dbReference>
<comment type="similarity">
    <text evidence="2">Belongs to the phytoene/squalene synthase family.</text>
</comment>